<sequence length="331" mass="38841">MKTKKDVLDKYFNYIEDKYCSKTSEEFFCKKYTMKEQLSQGNLIRIKIEDGLEISKLNIQSEMEIELDNTDFKAQVLEVGYCYEGYVEVLMLPNNKKHTIKSGEVFIYKMANDVEYFKFKYVGCKIASVSMNFNLIKGAINPIWENQLMIQWDDYLDTIFKGNTIVVQKSSYNIQKIAEDIESISLDNMIGYMNIKLKTIEFLSNIIDQKYKQNSINRLKDDEVEIFDKAKKIIDINIENAPTINVLANNLDISVYRLQKIFKDITGDTVYEYIKKERVEKAKYLLNNTDMKIIEIAIEVGYENPSKFSNIFKRYNGITPLKYRKLNTNNN</sequence>
<dbReference type="Proteomes" id="UP001222800">
    <property type="component" value="Chromosome"/>
</dbReference>
<proteinExistence type="predicted"/>
<dbReference type="PANTHER" id="PTHR47893">
    <property type="entry name" value="REGULATORY PROTEIN PCHR"/>
    <property type="match status" value="1"/>
</dbReference>
<accession>A0ABY8EDZ1</accession>
<dbReference type="PANTHER" id="PTHR47893:SF1">
    <property type="entry name" value="REGULATORY PROTEIN PCHR"/>
    <property type="match status" value="1"/>
</dbReference>
<dbReference type="InterPro" id="IPR018060">
    <property type="entry name" value="HTH_AraC"/>
</dbReference>
<keyword evidence="3" id="KW-0804">Transcription</keyword>
<keyword evidence="6" id="KW-1185">Reference proteome</keyword>
<dbReference type="InterPro" id="IPR018062">
    <property type="entry name" value="HTH_AraC-typ_CS"/>
</dbReference>
<evidence type="ECO:0000259" key="4">
    <source>
        <dbReference type="PROSITE" id="PS01124"/>
    </source>
</evidence>
<dbReference type="InterPro" id="IPR053142">
    <property type="entry name" value="PchR_regulatory_protein"/>
</dbReference>
<reference evidence="5 6" key="1">
    <citation type="submission" date="2023-03" db="EMBL/GenBank/DDBJ databases">
        <title>Complete genome sequence of Tepidibacter sp. SWIR-1, isolated from a deep-sea hydrothermal vent.</title>
        <authorList>
            <person name="Li X."/>
        </authorList>
    </citation>
    <scope>NUCLEOTIDE SEQUENCE [LARGE SCALE GENOMIC DNA]</scope>
    <source>
        <strain evidence="5 6">SWIR-1</strain>
    </source>
</reference>
<dbReference type="PROSITE" id="PS00041">
    <property type="entry name" value="HTH_ARAC_FAMILY_1"/>
    <property type="match status" value="1"/>
</dbReference>
<evidence type="ECO:0000313" key="5">
    <source>
        <dbReference type="EMBL" id="WFD09702.1"/>
    </source>
</evidence>
<evidence type="ECO:0000256" key="1">
    <source>
        <dbReference type="ARBA" id="ARBA00023015"/>
    </source>
</evidence>
<evidence type="ECO:0000256" key="3">
    <source>
        <dbReference type="ARBA" id="ARBA00023163"/>
    </source>
</evidence>
<dbReference type="Pfam" id="PF12833">
    <property type="entry name" value="HTH_18"/>
    <property type="match status" value="1"/>
</dbReference>
<evidence type="ECO:0000313" key="6">
    <source>
        <dbReference type="Proteomes" id="UP001222800"/>
    </source>
</evidence>
<dbReference type="InterPro" id="IPR020449">
    <property type="entry name" value="Tscrpt_reg_AraC-type_HTH"/>
</dbReference>
<dbReference type="InterPro" id="IPR009057">
    <property type="entry name" value="Homeodomain-like_sf"/>
</dbReference>
<protein>
    <submittedName>
        <fullName evidence="5">AraC family transcriptional regulator</fullName>
    </submittedName>
</protein>
<dbReference type="PROSITE" id="PS01124">
    <property type="entry name" value="HTH_ARAC_FAMILY_2"/>
    <property type="match status" value="1"/>
</dbReference>
<name>A0ABY8EDZ1_9FIRM</name>
<dbReference type="EMBL" id="CP120733">
    <property type="protein sequence ID" value="WFD09702.1"/>
    <property type="molecule type" value="Genomic_DNA"/>
</dbReference>
<gene>
    <name evidence="5" type="ORF">P4S50_15090</name>
</gene>
<dbReference type="PRINTS" id="PR00032">
    <property type="entry name" value="HTHARAC"/>
</dbReference>
<dbReference type="RefSeq" id="WP_277731638.1">
    <property type="nucleotide sequence ID" value="NZ_CP120733.1"/>
</dbReference>
<evidence type="ECO:0000256" key="2">
    <source>
        <dbReference type="ARBA" id="ARBA00023125"/>
    </source>
</evidence>
<dbReference type="Gene3D" id="1.10.10.60">
    <property type="entry name" value="Homeodomain-like"/>
    <property type="match status" value="2"/>
</dbReference>
<keyword evidence="1" id="KW-0805">Transcription regulation</keyword>
<dbReference type="SMART" id="SM00342">
    <property type="entry name" value="HTH_ARAC"/>
    <property type="match status" value="1"/>
</dbReference>
<keyword evidence="2" id="KW-0238">DNA-binding</keyword>
<feature type="domain" description="HTH araC/xylS-type" evidence="4">
    <location>
        <begin position="228"/>
        <end position="326"/>
    </location>
</feature>
<dbReference type="SUPFAM" id="SSF46689">
    <property type="entry name" value="Homeodomain-like"/>
    <property type="match status" value="1"/>
</dbReference>
<organism evidence="5 6">
    <name type="scientific">Tepidibacter hydrothermalis</name>
    <dbReference type="NCBI Taxonomy" id="3036126"/>
    <lineage>
        <taxon>Bacteria</taxon>
        <taxon>Bacillati</taxon>
        <taxon>Bacillota</taxon>
        <taxon>Clostridia</taxon>
        <taxon>Peptostreptococcales</taxon>
        <taxon>Peptostreptococcaceae</taxon>
        <taxon>Tepidibacter</taxon>
    </lineage>
</organism>